<reference evidence="1" key="4">
    <citation type="submission" date="2024-05" db="EMBL/GenBank/DDBJ databases">
        <authorList>
            <person name="Sun Q."/>
            <person name="Zhou Y."/>
        </authorList>
    </citation>
    <scope>NUCLEOTIDE SEQUENCE</scope>
    <source>
        <strain evidence="1">CGMCC 1.18437</strain>
    </source>
</reference>
<protein>
    <submittedName>
        <fullName evidence="2">Uncharacterized protein</fullName>
    </submittedName>
</protein>
<reference evidence="4" key="2">
    <citation type="journal article" date="2019" name="Int. J. Syst. Evol. Microbiol.">
        <title>The Global Catalogue of Microorganisms (GCM) 10K type strain sequencing project: providing services to taxonomists for standard genome sequencing and annotation.</title>
        <authorList>
            <consortium name="The Broad Institute Genomics Platform"/>
            <consortium name="The Broad Institute Genome Sequencing Center for Infectious Disease"/>
            <person name="Wu L."/>
            <person name="Ma J."/>
        </authorList>
    </citation>
    <scope>NUCLEOTIDE SEQUENCE [LARGE SCALE GENOMIC DNA]</scope>
    <source>
        <strain evidence="4">CGMCC 1.18437</strain>
    </source>
</reference>
<evidence type="ECO:0000313" key="4">
    <source>
        <dbReference type="Proteomes" id="UP000619376"/>
    </source>
</evidence>
<proteinExistence type="predicted"/>
<comment type="caution">
    <text evidence="2">The sequence shown here is derived from an EMBL/GenBank/DDBJ whole genome shotgun (WGS) entry which is preliminary data.</text>
</comment>
<evidence type="ECO:0000313" key="1">
    <source>
        <dbReference type="EMBL" id="GHF57789.1"/>
    </source>
</evidence>
<reference evidence="2 3" key="3">
    <citation type="submission" date="2020-08" db="EMBL/GenBank/DDBJ databases">
        <title>Genomic Encyclopedia of Type Strains, Phase IV (KMG-IV): sequencing the most valuable type-strain genomes for metagenomic binning, comparative biology and taxonomic classification.</title>
        <authorList>
            <person name="Goeker M."/>
        </authorList>
    </citation>
    <scope>NUCLEOTIDE SEQUENCE [LARGE SCALE GENOMIC DNA]</scope>
    <source>
        <strain evidence="2 3">DSM 27521</strain>
    </source>
</reference>
<dbReference type="Proteomes" id="UP000619376">
    <property type="component" value="Unassembled WGS sequence"/>
</dbReference>
<dbReference type="RefSeq" id="WP_184114972.1">
    <property type="nucleotide sequence ID" value="NZ_BNAJ01000012.1"/>
</dbReference>
<dbReference type="AlphaFoldDB" id="A0A7W8KKY0"/>
<gene>
    <name evidence="1" type="ORF">GCM10017781_37490</name>
    <name evidence="2" type="ORF">HNQ07_003956</name>
</gene>
<dbReference type="EMBL" id="JACHFK010000013">
    <property type="protein sequence ID" value="MBB5378449.1"/>
    <property type="molecule type" value="Genomic_DNA"/>
</dbReference>
<accession>A0A7W8KKY0</accession>
<evidence type="ECO:0000313" key="3">
    <source>
        <dbReference type="Proteomes" id="UP000539473"/>
    </source>
</evidence>
<organism evidence="2 3">
    <name type="scientific">Deinococcus metalli</name>
    <dbReference type="NCBI Taxonomy" id="1141878"/>
    <lineage>
        <taxon>Bacteria</taxon>
        <taxon>Thermotogati</taxon>
        <taxon>Deinococcota</taxon>
        <taxon>Deinococci</taxon>
        <taxon>Deinococcales</taxon>
        <taxon>Deinococcaceae</taxon>
        <taxon>Deinococcus</taxon>
    </lineage>
</organism>
<dbReference type="EMBL" id="BNAJ01000012">
    <property type="protein sequence ID" value="GHF57789.1"/>
    <property type="molecule type" value="Genomic_DNA"/>
</dbReference>
<sequence>MIPLTRSPAHFTLLCRDMVYGVLDTALQAEALCRDLTALGIPGVQILSGPSGLVDLDRDGHHHGVLCRVARAAQGLTREHDFIGWYAEQLEAGHMLVCLHARGRA</sequence>
<keyword evidence="4" id="KW-1185">Reference proteome</keyword>
<evidence type="ECO:0000313" key="2">
    <source>
        <dbReference type="EMBL" id="MBB5378449.1"/>
    </source>
</evidence>
<dbReference type="Proteomes" id="UP000539473">
    <property type="component" value="Unassembled WGS sequence"/>
</dbReference>
<reference evidence="1" key="1">
    <citation type="journal article" date="2014" name="Int. J. Syst. Evol. Microbiol.">
        <title>Complete genome of a new Firmicutes species belonging to the dominant human colonic microbiota ('Ruminococcus bicirculans') reveals two chromosomes and a selective capacity to utilize plant glucans.</title>
        <authorList>
            <consortium name="NISC Comparative Sequencing Program"/>
            <person name="Wegmann U."/>
            <person name="Louis P."/>
            <person name="Goesmann A."/>
            <person name="Henrissat B."/>
            <person name="Duncan S.H."/>
            <person name="Flint H.J."/>
        </authorList>
    </citation>
    <scope>NUCLEOTIDE SEQUENCE</scope>
    <source>
        <strain evidence="1">CGMCC 1.18437</strain>
    </source>
</reference>
<name>A0A7W8KKY0_9DEIO</name>